<evidence type="ECO:0000313" key="1">
    <source>
        <dbReference type="EMBL" id="MDR6785733.1"/>
    </source>
</evidence>
<name>A0ACC6L382_9SPHI</name>
<keyword evidence="2" id="KW-1185">Reference proteome</keyword>
<evidence type="ECO:0000313" key="2">
    <source>
        <dbReference type="Proteomes" id="UP001246858"/>
    </source>
</evidence>
<protein>
    <submittedName>
        <fullName evidence="1">Uncharacterized protein</fullName>
    </submittedName>
</protein>
<proteinExistence type="predicted"/>
<comment type="caution">
    <text evidence="1">The sequence shown here is derived from an EMBL/GenBank/DDBJ whole genome shotgun (WGS) entry which is preliminary data.</text>
</comment>
<accession>A0ACC6L382</accession>
<reference evidence="1" key="1">
    <citation type="submission" date="2023-07" db="EMBL/GenBank/DDBJ databases">
        <title>Sorghum-associated microbial communities from plants grown in Nebraska, USA.</title>
        <authorList>
            <person name="Schachtman D."/>
        </authorList>
    </citation>
    <scope>NUCLEOTIDE SEQUENCE</scope>
    <source>
        <strain evidence="1">2697</strain>
    </source>
</reference>
<sequence length="305" mass="34039">MRHFKKRYIAIFGILTAFFWMNTSSCYKGPEGYLADSVFYTPRQVIVVPGKTQTLAPSIDGQGSSKPLTISIQRVHGVADGKDYTGQFLQEVDVTEWTAEFTKKEKTIAEILAKQKEVKRALLEINPISGIITINEVRNEQTLPVGEFWLDIKIKNIAGEFISKKAVKLITRAYKTSTVTTPVVTGDIAGASVNIIRKGDGHSLKVKVLEKDGSIVPLDSLSSPLGTSATFSAFTNYGLTKEAGVYTYQILFPWPAFGTQRIYLERKKLVKDPLTQVAEMKKIYSFDYGFSIIPSGEWEMTVQMR</sequence>
<gene>
    <name evidence="1" type="ORF">J2X78_004325</name>
</gene>
<dbReference type="Proteomes" id="UP001246858">
    <property type="component" value="Unassembled WGS sequence"/>
</dbReference>
<dbReference type="EMBL" id="JAVDTF010000005">
    <property type="protein sequence ID" value="MDR6785733.1"/>
    <property type="molecule type" value="Genomic_DNA"/>
</dbReference>
<organism evidence="1 2">
    <name type="scientific">Pedobacter africanus</name>
    <dbReference type="NCBI Taxonomy" id="151894"/>
    <lineage>
        <taxon>Bacteria</taxon>
        <taxon>Pseudomonadati</taxon>
        <taxon>Bacteroidota</taxon>
        <taxon>Sphingobacteriia</taxon>
        <taxon>Sphingobacteriales</taxon>
        <taxon>Sphingobacteriaceae</taxon>
        <taxon>Pedobacter</taxon>
    </lineage>
</organism>